<dbReference type="RefSeq" id="XP_030759063.1">
    <property type="nucleotide sequence ID" value="XM_030903203.1"/>
</dbReference>
<keyword evidence="2" id="KW-1185">Reference proteome</keyword>
<evidence type="ECO:0000313" key="2">
    <source>
        <dbReference type="Proteomes" id="UP000504635"/>
    </source>
</evidence>
<dbReference type="InterPro" id="IPR000477">
    <property type="entry name" value="RT_dom"/>
</dbReference>
<dbReference type="GeneID" id="115884580"/>
<reference evidence="3" key="1">
    <citation type="submission" date="2025-08" db="UniProtKB">
        <authorList>
            <consortium name="RefSeq"/>
        </authorList>
    </citation>
    <scope>IDENTIFICATION</scope>
    <source>
        <tissue evidence="3">Gonads</tissue>
    </source>
</reference>
<dbReference type="OrthoDB" id="6625457at2759"/>
<proteinExistence type="predicted"/>
<dbReference type="PANTHER" id="PTHR47027">
    <property type="entry name" value="REVERSE TRANSCRIPTASE DOMAIN-CONTAINING PROTEIN"/>
    <property type="match status" value="1"/>
</dbReference>
<dbReference type="PANTHER" id="PTHR47027:SF20">
    <property type="entry name" value="REVERSE TRANSCRIPTASE-LIKE PROTEIN WITH RNA-DIRECTED DNA POLYMERASE DOMAIN"/>
    <property type="match status" value="1"/>
</dbReference>
<dbReference type="Proteomes" id="UP000504635">
    <property type="component" value="Unplaced"/>
</dbReference>
<dbReference type="KEGG" id="soy:115884580"/>
<dbReference type="Pfam" id="PF00078">
    <property type="entry name" value="RVT_1"/>
    <property type="match status" value="1"/>
</dbReference>
<sequence>MKLKLNVNSNIFNVQSSIHKKGNKQVCSNYRGISVTSTLSRLYGRILRDLIEQEYQQQEEEEQSGFRTGRTCTDNIFCLKQLIEKKSSIDQETHLMFNDLHKAYDTVPVNRLFKVLQDTNINYTLIGALKNLYEESTSQIKIGNTLSGRFFVNKGLRQGCCVSPTLFKIELPSVHLENEEIEACNNYTYLGVIFDTTAKDDKEIKKRISQARRTIGCLNGAFWSNEIGKKRKINIYETLAKSSLLYGAETWRITEANRKKLEAVEMDAYRRTLGISRRDRVRNEEIQQRIGIEGSLATDIERQQLMWYGHVQRMDDTRLPKQIMQWIPQHRRKRGRPKKTWNEGVTRAMSARNLSEGQWNDRKTWKLGIGQRRKTF</sequence>
<feature type="domain" description="Reverse transcriptase" evidence="1">
    <location>
        <begin position="18"/>
        <end position="171"/>
    </location>
</feature>
<accession>A0A6J2Y5G8</accession>
<evidence type="ECO:0000313" key="3">
    <source>
        <dbReference type="RefSeq" id="XP_030759063.1"/>
    </source>
</evidence>
<dbReference type="InParanoid" id="A0A6J2Y5G8"/>
<name>A0A6J2Y5G8_SITOR</name>
<dbReference type="AlphaFoldDB" id="A0A6J2Y5G8"/>
<gene>
    <name evidence="3" type="primary">LOC115884580</name>
</gene>
<evidence type="ECO:0000259" key="1">
    <source>
        <dbReference type="Pfam" id="PF00078"/>
    </source>
</evidence>
<organism evidence="2 3">
    <name type="scientific">Sitophilus oryzae</name>
    <name type="common">Rice weevil</name>
    <name type="synonym">Curculio oryzae</name>
    <dbReference type="NCBI Taxonomy" id="7048"/>
    <lineage>
        <taxon>Eukaryota</taxon>
        <taxon>Metazoa</taxon>
        <taxon>Ecdysozoa</taxon>
        <taxon>Arthropoda</taxon>
        <taxon>Hexapoda</taxon>
        <taxon>Insecta</taxon>
        <taxon>Pterygota</taxon>
        <taxon>Neoptera</taxon>
        <taxon>Endopterygota</taxon>
        <taxon>Coleoptera</taxon>
        <taxon>Polyphaga</taxon>
        <taxon>Cucujiformia</taxon>
        <taxon>Curculionidae</taxon>
        <taxon>Dryophthorinae</taxon>
        <taxon>Sitophilus</taxon>
    </lineage>
</organism>
<protein>
    <submittedName>
        <fullName evidence="3">Uncharacterized protein LOC115884580</fullName>
    </submittedName>
</protein>